<proteinExistence type="predicted"/>
<gene>
    <name evidence="1" type="ORF">TrRE_jg877</name>
</gene>
<comment type="caution">
    <text evidence="1">The sequence shown here is derived from an EMBL/GenBank/DDBJ whole genome shotgun (WGS) entry which is preliminary data.</text>
</comment>
<reference evidence="1" key="1">
    <citation type="submission" date="2022-07" db="EMBL/GenBank/DDBJ databases">
        <title>Genome analysis of Parmales, a sister group of diatoms, reveals the evolutionary specialization of diatoms from phago-mixotrophs to photoautotrophs.</title>
        <authorList>
            <person name="Ban H."/>
            <person name="Sato S."/>
            <person name="Yoshikawa S."/>
            <person name="Kazumasa Y."/>
            <person name="Nakamura Y."/>
            <person name="Ichinomiya M."/>
            <person name="Saitoh K."/>
            <person name="Sato N."/>
            <person name="Blanc-Mathieu R."/>
            <person name="Endo H."/>
            <person name="Kuwata A."/>
            <person name="Ogata H."/>
        </authorList>
    </citation>
    <scope>NUCLEOTIDE SEQUENCE</scope>
</reference>
<organism evidence="1 2">
    <name type="scientific">Triparma retinervis</name>
    <dbReference type="NCBI Taxonomy" id="2557542"/>
    <lineage>
        <taxon>Eukaryota</taxon>
        <taxon>Sar</taxon>
        <taxon>Stramenopiles</taxon>
        <taxon>Ochrophyta</taxon>
        <taxon>Bolidophyceae</taxon>
        <taxon>Parmales</taxon>
        <taxon>Triparmaceae</taxon>
        <taxon>Triparma</taxon>
    </lineage>
</organism>
<dbReference type="AlphaFoldDB" id="A0A9W7AEU3"/>
<dbReference type="Proteomes" id="UP001165082">
    <property type="component" value="Unassembled WGS sequence"/>
</dbReference>
<evidence type="ECO:0000313" key="2">
    <source>
        <dbReference type="Proteomes" id="UP001165082"/>
    </source>
</evidence>
<keyword evidence="2" id="KW-1185">Reference proteome</keyword>
<dbReference type="EMBL" id="BRXZ01001414">
    <property type="protein sequence ID" value="GMH70619.1"/>
    <property type="molecule type" value="Genomic_DNA"/>
</dbReference>
<protein>
    <submittedName>
        <fullName evidence="1">Uncharacterized protein</fullName>
    </submittedName>
</protein>
<evidence type="ECO:0000313" key="1">
    <source>
        <dbReference type="EMBL" id="GMH70619.1"/>
    </source>
</evidence>
<name>A0A9W7AEU3_9STRA</name>
<accession>A0A9W7AEU3</accession>
<sequence>MSYVEELRRQIATAENKQREMDAIGSRFLEEVGGFTHNGVPFPEHLDCHLESAVDMIGADCDKDVYSIPVLTPDFCDAISAHISKYREFKSKYGRDSGGKTVDLRQVPGLSFVDDFLYTGSRRPSGWTKGP</sequence>